<evidence type="ECO:0000313" key="4">
    <source>
        <dbReference type="EMBL" id="EKC60213.1"/>
    </source>
</evidence>
<dbReference type="GO" id="GO:0005975">
    <property type="term" value="P:carbohydrate metabolic process"/>
    <property type="evidence" value="ECO:0007669"/>
    <property type="project" value="InterPro"/>
</dbReference>
<keyword evidence="1 4" id="KW-0378">Hydrolase</keyword>
<dbReference type="InterPro" id="IPR001223">
    <property type="entry name" value="Glyco_hydro18_cat"/>
</dbReference>
<sequence>RQDGTKVLLTILGDHQGIGVANLSEENQQKFAEILAWAVEEYNLDGIDFDDEWSKYGENPNFPSSVNGSFSGLVTKLRDELEARFPNEHKLITTYYYGDADNLSSTAVADMDYAWNVGFGTYVYSSAPSPWTNAKWSAQALSLNASYNILSLNQIKNYSQRSKEDGMGAIMTYDLRIHTEEDPLPALQKIGEGAFSGSVSRASTPANGYTKDWTATTGTAINYDDIN</sequence>
<name>K1SRL2_9ZZZZ</name>
<evidence type="ECO:0000259" key="3">
    <source>
        <dbReference type="PROSITE" id="PS51910"/>
    </source>
</evidence>
<evidence type="ECO:0000256" key="2">
    <source>
        <dbReference type="ARBA" id="ARBA00023295"/>
    </source>
</evidence>
<dbReference type="PROSITE" id="PS01095">
    <property type="entry name" value="GH18_1"/>
    <property type="match status" value="1"/>
</dbReference>
<dbReference type="InterPro" id="IPR017853">
    <property type="entry name" value="GH"/>
</dbReference>
<dbReference type="InterPro" id="IPR001579">
    <property type="entry name" value="Glyco_hydro_18_chit_AS"/>
</dbReference>
<dbReference type="GO" id="GO:0004553">
    <property type="term" value="F:hydrolase activity, hydrolyzing O-glycosyl compounds"/>
    <property type="evidence" value="ECO:0007669"/>
    <property type="project" value="InterPro"/>
</dbReference>
<dbReference type="SUPFAM" id="SSF51445">
    <property type="entry name" value="(Trans)glycosidases"/>
    <property type="match status" value="1"/>
</dbReference>
<dbReference type="AlphaFoldDB" id="K1SRL2"/>
<dbReference type="EMBL" id="AJWY01008796">
    <property type="protein sequence ID" value="EKC60213.1"/>
    <property type="molecule type" value="Genomic_DNA"/>
</dbReference>
<evidence type="ECO:0000256" key="1">
    <source>
        <dbReference type="ARBA" id="ARBA00022801"/>
    </source>
</evidence>
<feature type="non-terminal residue" evidence="4">
    <location>
        <position position="1"/>
    </location>
</feature>
<protein>
    <submittedName>
        <fullName evidence="4">Glycosyl hydrolases family 18</fullName>
    </submittedName>
</protein>
<gene>
    <name evidence="4" type="ORF">LEA_12980</name>
</gene>
<reference evidence="4" key="1">
    <citation type="journal article" date="2013" name="Environ. Microbiol.">
        <title>Microbiota from the distal guts of lean and obese adolescents exhibit partial functional redundancy besides clear differences in community structure.</title>
        <authorList>
            <person name="Ferrer M."/>
            <person name="Ruiz A."/>
            <person name="Lanza F."/>
            <person name="Haange S.B."/>
            <person name="Oberbach A."/>
            <person name="Till H."/>
            <person name="Bargiela R."/>
            <person name="Campoy C."/>
            <person name="Segura M.T."/>
            <person name="Richter M."/>
            <person name="von Bergen M."/>
            <person name="Seifert J."/>
            <person name="Suarez A."/>
        </authorList>
    </citation>
    <scope>NUCLEOTIDE SEQUENCE</scope>
</reference>
<dbReference type="Pfam" id="PF00704">
    <property type="entry name" value="Glyco_hydro_18"/>
    <property type="match status" value="1"/>
</dbReference>
<organism evidence="4">
    <name type="scientific">human gut metagenome</name>
    <dbReference type="NCBI Taxonomy" id="408170"/>
    <lineage>
        <taxon>unclassified sequences</taxon>
        <taxon>metagenomes</taxon>
        <taxon>organismal metagenomes</taxon>
    </lineage>
</organism>
<proteinExistence type="predicted"/>
<dbReference type="PROSITE" id="PS51910">
    <property type="entry name" value="GH18_2"/>
    <property type="match status" value="1"/>
</dbReference>
<dbReference type="Gene3D" id="3.20.20.80">
    <property type="entry name" value="Glycosidases"/>
    <property type="match status" value="1"/>
</dbReference>
<comment type="caution">
    <text evidence="4">The sequence shown here is derived from an EMBL/GenBank/DDBJ whole genome shotgun (WGS) entry which is preliminary data.</text>
</comment>
<accession>K1SRL2</accession>
<keyword evidence="2" id="KW-0326">Glycosidase</keyword>
<feature type="domain" description="GH18" evidence="3">
    <location>
        <begin position="1"/>
        <end position="227"/>
    </location>
</feature>